<dbReference type="PANTHER" id="PTHR15263:SF1">
    <property type="entry name" value="NF-KAPPA-B INHIBITOR-LIKE PROTEIN 1"/>
    <property type="match status" value="1"/>
</dbReference>
<organism evidence="7 8">
    <name type="scientific">Perkinsus chesapeaki</name>
    <name type="common">Clam parasite</name>
    <name type="synonym">Perkinsus andrewsi</name>
    <dbReference type="NCBI Taxonomy" id="330153"/>
    <lineage>
        <taxon>Eukaryota</taxon>
        <taxon>Sar</taxon>
        <taxon>Alveolata</taxon>
        <taxon>Perkinsozoa</taxon>
        <taxon>Perkinsea</taxon>
        <taxon>Perkinsida</taxon>
        <taxon>Perkinsidae</taxon>
        <taxon>Perkinsus</taxon>
    </lineage>
</organism>
<dbReference type="PANTHER" id="PTHR15263">
    <property type="entry name" value="I-KAPPA-B-LIKE PROTEIN IKBL"/>
    <property type="match status" value="1"/>
</dbReference>
<dbReference type="AlphaFoldDB" id="A0A7J6MVW4"/>
<reference evidence="7 8" key="1">
    <citation type="submission" date="2020-04" db="EMBL/GenBank/DDBJ databases">
        <title>Perkinsus chesapeaki whole genome sequence.</title>
        <authorList>
            <person name="Bogema D.R."/>
        </authorList>
    </citation>
    <scope>NUCLEOTIDE SEQUENCE [LARGE SCALE GENOMIC DNA]</scope>
    <source>
        <strain evidence="7">ATCC PRA-425</strain>
    </source>
</reference>
<dbReference type="InterPro" id="IPR038753">
    <property type="entry name" value="NFKBIL1"/>
</dbReference>
<dbReference type="GO" id="GO:0043124">
    <property type="term" value="P:negative regulation of canonical NF-kappaB signal transduction"/>
    <property type="evidence" value="ECO:0007669"/>
    <property type="project" value="InterPro"/>
</dbReference>
<evidence type="ECO:0000256" key="2">
    <source>
        <dbReference type="ARBA" id="ARBA00022553"/>
    </source>
</evidence>
<keyword evidence="2" id="KW-0597">Phosphoprotein</keyword>
<accession>A0A7J6MVW4</accession>
<dbReference type="OrthoDB" id="567898at2759"/>
<evidence type="ECO:0000256" key="1">
    <source>
        <dbReference type="ARBA" id="ARBA00004123"/>
    </source>
</evidence>
<comment type="caution">
    <text evidence="7">The sequence shown here is derived from an EMBL/GenBank/DDBJ whole genome shotgun (WGS) entry which is preliminary data.</text>
</comment>
<feature type="compositionally biased region" description="Basic and acidic residues" evidence="6">
    <location>
        <begin position="63"/>
        <end position="77"/>
    </location>
</feature>
<feature type="compositionally biased region" description="Polar residues" evidence="6">
    <location>
        <begin position="45"/>
        <end position="62"/>
    </location>
</feature>
<dbReference type="Proteomes" id="UP000591131">
    <property type="component" value="Unassembled WGS sequence"/>
</dbReference>
<evidence type="ECO:0000313" key="7">
    <source>
        <dbReference type="EMBL" id="KAF4675031.1"/>
    </source>
</evidence>
<name>A0A7J6MVW4_PERCH</name>
<keyword evidence="8" id="KW-1185">Reference proteome</keyword>
<sequence length="240" mass="27585">MTSLCEESVNKLFSSCNAYMRTQAAELDHEAAQIRSGLRAKKRSITINNRPSISSRRNQPQNRKPDRSPPPPGEHRSASIAPPRPAMIPSPVVPGHDYATLWKLHERAWEKFTLRPPEHLRFIDVPWPPCDSDVLEFTEKQCLLRNRSDDAFLDRESKDRASYRAACRRWHPDKFVQVYGRSIRDPKESEQIMNKLTMIMQAVNESWKNKTMRSQIRKACAEEAARACRGGSCRRARSGS</sequence>
<keyword evidence="5" id="KW-0539">Nucleus</keyword>
<keyword evidence="3" id="KW-0677">Repeat</keyword>
<keyword evidence="4" id="KW-0040">ANK repeat</keyword>
<evidence type="ECO:0000256" key="6">
    <source>
        <dbReference type="SAM" id="MobiDB-lite"/>
    </source>
</evidence>
<dbReference type="EMBL" id="JAAPAO010000053">
    <property type="protein sequence ID" value="KAF4675031.1"/>
    <property type="molecule type" value="Genomic_DNA"/>
</dbReference>
<evidence type="ECO:0000256" key="4">
    <source>
        <dbReference type="ARBA" id="ARBA00023043"/>
    </source>
</evidence>
<dbReference type="GO" id="GO:0005634">
    <property type="term" value="C:nucleus"/>
    <property type="evidence" value="ECO:0007669"/>
    <property type="project" value="UniProtKB-SubCell"/>
</dbReference>
<proteinExistence type="predicted"/>
<evidence type="ECO:0000256" key="5">
    <source>
        <dbReference type="ARBA" id="ARBA00023242"/>
    </source>
</evidence>
<evidence type="ECO:0000313" key="8">
    <source>
        <dbReference type="Proteomes" id="UP000591131"/>
    </source>
</evidence>
<evidence type="ECO:0000256" key="3">
    <source>
        <dbReference type="ARBA" id="ARBA00022737"/>
    </source>
</evidence>
<protein>
    <recommendedName>
        <fullName evidence="9">NF-kappa-B inhibitor-like protein 1</fullName>
    </recommendedName>
</protein>
<feature type="region of interest" description="Disordered" evidence="6">
    <location>
        <begin position="38"/>
        <end position="89"/>
    </location>
</feature>
<evidence type="ECO:0008006" key="9">
    <source>
        <dbReference type="Google" id="ProtNLM"/>
    </source>
</evidence>
<comment type="subcellular location">
    <subcellularLocation>
        <location evidence="1">Nucleus</location>
    </subcellularLocation>
</comment>
<gene>
    <name evidence="7" type="ORF">FOL47_008342</name>
</gene>